<dbReference type="EMBL" id="CH902619">
    <property type="protein sequence ID" value="KPU75703.1"/>
    <property type="molecule type" value="Genomic_DNA"/>
</dbReference>
<name>A0A0P8Y1M5_DROAN</name>
<protein>
    <submittedName>
        <fullName evidence="2">Uncharacterized protein</fullName>
    </submittedName>
</protein>
<keyword evidence="1" id="KW-0732">Signal</keyword>
<evidence type="ECO:0000256" key="1">
    <source>
        <dbReference type="SAM" id="SignalP"/>
    </source>
</evidence>
<proteinExistence type="predicted"/>
<keyword evidence="3" id="KW-1185">Reference proteome</keyword>
<dbReference type="OrthoDB" id="7820651at2759"/>
<dbReference type="InterPro" id="IPR031931">
    <property type="entry name" value="DUF4768"/>
</dbReference>
<dbReference type="GeneID" id="26513732"/>
<gene>
    <name evidence="2" type="primary">Dana\GF26323</name>
    <name evidence="2" type="ORF">GF26323</name>
</gene>
<accession>A0A0P8Y1M5</accession>
<dbReference type="Proteomes" id="UP000007801">
    <property type="component" value="Unassembled WGS sequence"/>
</dbReference>
<dbReference type="AlphaFoldDB" id="A0A0P8Y1M5"/>
<dbReference type="KEGG" id="dan:26513732"/>
<evidence type="ECO:0000313" key="2">
    <source>
        <dbReference type="EMBL" id="KPU75703.1"/>
    </source>
</evidence>
<organism evidence="2 3">
    <name type="scientific">Drosophila ananassae</name>
    <name type="common">Fruit fly</name>
    <dbReference type="NCBI Taxonomy" id="7217"/>
    <lineage>
        <taxon>Eukaryota</taxon>
        <taxon>Metazoa</taxon>
        <taxon>Ecdysozoa</taxon>
        <taxon>Arthropoda</taxon>
        <taxon>Hexapoda</taxon>
        <taxon>Insecta</taxon>
        <taxon>Pterygota</taxon>
        <taxon>Neoptera</taxon>
        <taxon>Endopterygota</taxon>
        <taxon>Diptera</taxon>
        <taxon>Brachycera</taxon>
        <taxon>Muscomorpha</taxon>
        <taxon>Ephydroidea</taxon>
        <taxon>Drosophilidae</taxon>
        <taxon>Drosophila</taxon>
        <taxon>Sophophora</taxon>
    </lineage>
</organism>
<dbReference type="InParanoid" id="A0A0P8Y1M5"/>
<reference evidence="2 3" key="1">
    <citation type="journal article" date="2007" name="Nature">
        <title>Evolution of genes and genomes on the Drosophila phylogeny.</title>
        <authorList>
            <consortium name="Drosophila 12 Genomes Consortium"/>
            <person name="Clark A.G."/>
            <person name="Eisen M.B."/>
            <person name="Smith D.R."/>
            <person name="Bergman C.M."/>
            <person name="Oliver B."/>
            <person name="Markow T.A."/>
            <person name="Kaufman T.C."/>
            <person name="Kellis M."/>
            <person name="Gelbart W."/>
            <person name="Iyer V.N."/>
            <person name="Pollard D.A."/>
            <person name="Sackton T.B."/>
            <person name="Larracuente A.M."/>
            <person name="Singh N.D."/>
            <person name="Abad J.P."/>
            <person name="Abt D.N."/>
            <person name="Adryan B."/>
            <person name="Aguade M."/>
            <person name="Akashi H."/>
            <person name="Anderson W.W."/>
            <person name="Aquadro C.F."/>
            <person name="Ardell D.H."/>
            <person name="Arguello R."/>
            <person name="Artieri C.G."/>
            <person name="Barbash D.A."/>
            <person name="Barker D."/>
            <person name="Barsanti P."/>
            <person name="Batterham P."/>
            <person name="Batzoglou S."/>
            <person name="Begun D."/>
            <person name="Bhutkar A."/>
            <person name="Blanco E."/>
            <person name="Bosak S.A."/>
            <person name="Bradley R.K."/>
            <person name="Brand A.D."/>
            <person name="Brent M.R."/>
            <person name="Brooks A.N."/>
            <person name="Brown R.H."/>
            <person name="Butlin R.K."/>
            <person name="Caggese C."/>
            <person name="Calvi B.R."/>
            <person name="Bernardo de Carvalho A."/>
            <person name="Caspi A."/>
            <person name="Castrezana S."/>
            <person name="Celniker S.E."/>
            <person name="Chang J.L."/>
            <person name="Chapple C."/>
            <person name="Chatterji S."/>
            <person name="Chinwalla A."/>
            <person name="Civetta A."/>
            <person name="Clifton S.W."/>
            <person name="Comeron J.M."/>
            <person name="Costello J.C."/>
            <person name="Coyne J.A."/>
            <person name="Daub J."/>
            <person name="David R.G."/>
            <person name="Delcher A.L."/>
            <person name="Delehaunty K."/>
            <person name="Do C.B."/>
            <person name="Ebling H."/>
            <person name="Edwards K."/>
            <person name="Eickbush T."/>
            <person name="Evans J.D."/>
            <person name="Filipski A."/>
            <person name="Findeiss S."/>
            <person name="Freyhult E."/>
            <person name="Fulton L."/>
            <person name="Fulton R."/>
            <person name="Garcia A.C."/>
            <person name="Gardiner A."/>
            <person name="Garfield D.A."/>
            <person name="Garvin B.E."/>
            <person name="Gibson G."/>
            <person name="Gilbert D."/>
            <person name="Gnerre S."/>
            <person name="Godfrey J."/>
            <person name="Good R."/>
            <person name="Gotea V."/>
            <person name="Gravely B."/>
            <person name="Greenberg A.J."/>
            <person name="Griffiths-Jones S."/>
            <person name="Gross S."/>
            <person name="Guigo R."/>
            <person name="Gustafson E.A."/>
            <person name="Haerty W."/>
            <person name="Hahn M.W."/>
            <person name="Halligan D.L."/>
            <person name="Halpern A.L."/>
            <person name="Halter G.M."/>
            <person name="Han M.V."/>
            <person name="Heger A."/>
            <person name="Hillier L."/>
            <person name="Hinrichs A.S."/>
            <person name="Holmes I."/>
            <person name="Hoskins R.A."/>
            <person name="Hubisz M.J."/>
            <person name="Hultmark D."/>
            <person name="Huntley M.A."/>
            <person name="Jaffe D.B."/>
            <person name="Jagadeeshan S."/>
            <person name="Jeck W.R."/>
            <person name="Johnson J."/>
            <person name="Jones C.D."/>
            <person name="Jordan W.C."/>
            <person name="Karpen G.H."/>
            <person name="Kataoka E."/>
            <person name="Keightley P.D."/>
            <person name="Kheradpour P."/>
            <person name="Kirkness E.F."/>
            <person name="Koerich L.B."/>
            <person name="Kristiansen K."/>
            <person name="Kudrna D."/>
            <person name="Kulathinal R.J."/>
            <person name="Kumar S."/>
            <person name="Kwok R."/>
            <person name="Lander E."/>
            <person name="Langley C.H."/>
            <person name="Lapoint R."/>
            <person name="Lazzaro B.P."/>
            <person name="Lee S.J."/>
            <person name="Levesque L."/>
            <person name="Li R."/>
            <person name="Lin C.F."/>
            <person name="Lin M.F."/>
            <person name="Lindblad-Toh K."/>
            <person name="Llopart A."/>
            <person name="Long M."/>
            <person name="Low L."/>
            <person name="Lozovsky E."/>
            <person name="Lu J."/>
            <person name="Luo M."/>
            <person name="Machado C.A."/>
            <person name="Makalowski W."/>
            <person name="Marzo M."/>
            <person name="Matsuda M."/>
            <person name="Matzkin L."/>
            <person name="McAllister B."/>
            <person name="McBride C.S."/>
            <person name="McKernan B."/>
            <person name="McKernan K."/>
            <person name="Mendez-Lago M."/>
            <person name="Minx P."/>
            <person name="Mollenhauer M.U."/>
            <person name="Montooth K."/>
            <person name="Mount S.M."/>
            <person name="Mu X."/>
            <person name="Myers E."/>
            <person name="Negre B."/>
            <person name="Newfeld S."/>
            <person name="Nielsen R."/>
            <person name="Noor M.A."/>
            <person name="O'Grady P."/>
            <person name="Pachter L."/>
            <person name="Papaceit M."/>
            <person name="Parisi M.J."/>
            <person name="Parisi M."/>
            <person name="Parts L."/>
            <person name="Pedersen J.S."/>
            <person name="Pesole G."/>
            <person name="Phillippy A.M."/>
            <person name="Ponting C.P."/>
            <person name="Pop M."/>
            <person name="Porcelli D."/>
            <person name="Powell J.R."/>
            <person name="Prohaska S."/>
            <person name="Pruitt K."/>
            <person name="Puig M."/>
            <person name="Quesneville H."/>
            <person name="Ram K.R."/>
            <person name="Rand D."/>
            <person name="Rasmussen M.D."/>
            <person name="Reed L.K."/>
            <person name="Reenan R."/>
            <person name="Reily A."/>
            <person name="Remington K.A."/>
            <person name="Rieger T.T."/>
            <person name="Ritchie M.G."/>
            <person name="Robin C."/>
            <person name="Rogers Y.H."/>
            <person name="Rohde C."/>
            <person name="Rozas J."/>
            <person name="Rubenfield M.J."/>
            <person name="Ruiz A."/>
            <person name="Russo S."/>
            <person name="Salzberg S.L."/>
            <person name="Sanchez-Gracia A."/>
            <person name="Saranga D.J."/>
            <person name="Sato H."/>
            <person name="Schaeffer S.W."/>
            <person name="Schatz M.C."/>
            <person name="Schlenke T."/>
            <person name="Schwartz R."/>
            <person name="Segarra C."/>
            <person name="Singh R.S."/>
            <person name="Sirot L."/>
            <person name="Sirota M."/>
            <person name="Sisneros N.B."/>
            <person name="Smith C.D."/>
            <person name="Smith T.F."/>
            <person name="Spieth J."/>
            <person name="Stage D.E."/>
            <person name="Stark A."/>
            <person name="Stephan W."/>
            <person name="Strausberg R.L."/>
            <person name="Strempel S."/>
            <person name="Sturgill D."/>
            <person name="Sutton G."/>
            <person name="Sutton G.G."/>
            <person name="Tao W."/>
            <person name="Teichmann S."/>
            <person name="Tobari Y.N."/>
            <person name="Tomimura Y."/>
            <person name="Tsolas J.M."/>
            <person name="Valente V.L."/>
            <person name="Venter E."/>
            <person name="Venter J.C."/>
            <person name="Vicario S."/>
            <person name="Vieira F.G."/>
            <person name="Vilella A.J."/>
            <person name="Villasante A."/>
            <person name="Walenz B."/>
            <person name="Wang J."/>
            <person name="Wasserman M."/>
            <person name="Watts T."/>
            <person name="Wilson D."/>
            <person name="Wilson R.K."/>
            <person name="Wing R.A."/>
            <person name="Wolfner M.F."/>
            <person name="Wong A."/>
            <person name="Wong G.K."/>
            <person name="Wu C.I."/>
            <person name="Wu G."/>
            <person name="Yamamoto D."/>
            <person name="Yang H.P."/>
            <person name="Yang S.P."/>
            <person name="Yorke J.A."/>
            <person name="Yoshida K."/>
            <person name="Zdobnov E."/>
            <person name="Zhang P."/>
            <person name="Zhang Y."/>
            <person name="Zimin A.V."/>
            <person name="Baldwin J."/>
            <person name="Abdouelleil A."/>
            <person name="Abdulkadir J."/>
            <person name="Abebe A."/>
            <person name="Abera B."/>
            <person name="Abreu J."/>
            <person name="Acer S.C."/>
            <person name="Aftuck L."/>
            <person name="Alexander A."/>
            <person name="An P."/>
            <person name="Anderson E."/>
            <person name="Anderson S."/>
            <person name="Arachi H."/>
            <person name="Azer M."/>
            <person name="Bachantsang P."/>
            <person name="Barry A."/>
            <person name="Bayul T."/>
            <person name="Berlin A."/>
            <person name="Bessette D."/>
            <person name="Bloom T."/>
            <person name="Blye J."/>
            <person name="Boguslavskiy L."/>
            <person name="Bonnet C."/>
            <person name="Boukhgalter B."/>
            <person name="Bourzgui I."/>
            <person name="Brown A."/>
            <person name="Cahill P."/>
            <person name="Channer S."/>
            <person name="Cheshatsang Y."/>
            <person name="Chuda L."/>
            <person name="Citroen M."/>
            <person name="Collymore A."/>
            <person name="Cooke P."/>
            <person name="Costello M."/>
            <person name="D'Aco K."/>
            <person name="Daza R."/>
            <person name="De Haan G."/>
            <person name="DeGray S."/>
            <person name="DeMaso C."/>
            <person name="Dhargay N."/>
            <person name="Dooley K."/>
            <person name="Dooley E."/>
            <person name="Doricent M."/>
            <person name="Dorje P."/>
            <person name="Dorjee K."/>
            <person name="Dupes A."/>
            <person name="Elong R."/>
            <person name="Falk J."/>
            <person name="Farina A."/>
            <person name="Faro S."/>
            <person name="Ferguson D."/>
            <person name="Fisher S."/>
            <person name="Foley C.D."/>
            <person name="Franke A."/>
            <person name="Friedrich D."/>
            <person name="Gadbois L."/>
            <person name="Gearin G."/>
            <person name="Gearin C.R."/>
            <person name="Giannoukos G."/>
            <person name="Goode T."/>
            <person name="Graham J."/>
            <person name="Grandbois E."/>
            <person name="Grewal S."/>
            <person name="Gyaltsen K."/>
            <person name="Hafez N."/>
            <person name="Hagos B."/>
            <person name="Hall J."/>
            <person name="Henson C."/>
            <person name="Hollinger A."/>
            <person name="Honan T."/>
            <person name="Huard M.D."/>
            <person name="Hughes L."/>
            <person name="Hurhula B."/>
            <person name="Husby M.E."/>
            <person name="Kamat A."/>
            <person name="Kanga B."/>
            <person name="Kashin S."/>
            <person name="Khazanovich D."/>
            <person name="Kisner P."/>
            <person name="Lance K."/>
            <person name="Lara M."/>
            <person name="Lee W."/>
            <person name="Lennon N."/>
            <person name="Letendre F."/>
            <person name="LeVine R."/>
            <person name="Lipovsky A."/>
            <person name="Liu X."/>
            <person name="Liu J."/>
            <person name="Liu S."/>
            <person name="Lokyitsang T."/>
            <person name="Lokyitsang Y."/>
            <person name="Lubonja R."/>
            <person name="Lui A."/>
            <person name="MacDonald P."/>
            <person name="Magnisalis V."/>
            <person name="Maru K."/>
            <person name="Matthews C."/>
            <person name="McCusker W."/>
            <person name="McDonough S."/>
            <person name="Mehta T."/>
            <person name="Meldrim J."/>
            <person name="Meneus L."/>
            <person name="Mihai O."/>
            <person name="Mihalev A."/>
            <person name="Mihova T."/>
            <person name="Mittelman R."/>
            <person name="Mlenga V."/>
            <person name="Montmayeur A."/>
            <person name="Mulrain L."/>
            <person name="Navidi A."/>
            <person name="Naylor J."/>
            <person name="Negash T."/>
            <person name="Nguyen T."/>
            <person name="Nguyen N."/>
            <person name="Nicol R."/>
            <person name="Norbu C."/>
            <person name="Norbu N."/>
            <person name="Novod N."/>
            <person name="O'Neill B."/>
            <person name="Osman S."/>
            <person name="Markiewicz E."/>
            <person name="Oyono O.L."/>
            <person name="Patti C."/>
            <person name="Phunkhang P."/>
            <person name="Pierre F."/>
            <person name="Priest M."/>
            <person name="Raghuraman S."/>
            <person name="Rege F."/>
            <person name="Reyes R."/>
            <person name="Rise C."/>
            <person name="Rogov P."/>
            <person name="Ross K."/>
            <person name="Ryan E."/>
            <person name="Settipalli S."/>
            <person name="Shea T."/>
            <person name="Sherpa N."/>
            <person name="Shi L."/>
            <person name="Shih D."/>
            <person name="Sparrow T."/>
            <person name="Spaulding J."/>
            <person name="Stalker J."/>
            <person name="Stange-Thomann N."/>
            <person name="Stavropoulos S."/>
            <person name="Stone C."/>
            <person name="Strader C."/>
            <person name="Tesfaye S."/>
            <person name="Thomson T."/>
            <person name="Thoulutsang Y."/>
            <person name="Thoulutsang D."/>
            <person name="Topham K."/>
            <person name="Topping I."/>
            <person name="Tsamla T."/>
            <person name="Vassiliev H."/>
            <person name="Vo A."/>
            <person name="Wangchuk T."/>
            <person name="Wangdi T."/>
            <person name="Weiand M."/>
            <person name="Wilkinson J."/>
            <person name="Wilson A."/>
            <person name="Yadav S."/>
            <person name="Young G."/>
            <person name="Yu Q."/>
            <person name="Zembek L."/>
            <person name="Zhong D."/>
            <person name="Zimmer A."/>
            <person name="Zwirko Z."/>
            <person name="Jaffe D.B."/>
            <person name="Alvarez P."/>
            <person name="Brockman W."/>
            <person name="Butler J."/>
            <person name="Chin C."/>
            <person name="Gnerre S."/>
            <person name="Grabherr M."/>
            <person name="Kleber M."/>
            <person name="Mauceli E."/>
            <person name="MacCallum I."/>
        </authorList>
    </citation>
    <scope>NUCLEOTIDE SEQUENCE [LARGE SCALE GENOMIC DNA]</scope>
    <source>
        <strain evidence="3">Tucson 14024-0371.13</strain>
    </source>
</reference>
<dbReference type="Pfam" id="PF15989">
    <property type="entry name" value="DUF4768"/>
    <property type="match status" value="1"/>
</dbReference>
<sequence>MKWSEIYKLFMLFLLLGVEISQEQPTALAKRRLPRDEPGPDAKGDLKLLHAPCEFDLIKYATIDYFPSHCQPVYQNRHVSEDWYRLYRTYDTEGFVFGQFYERLMRHEVD</sequence>
<feature type="chain" id="PRO_5006154289" evidence="1">
    <location>
        <begin position="22"/>
        <end position="110"/>
    </location>
</feature>
<feature type="signal peptide" evidence="1">
    <location>
        <begin position="1"/>
        <end position="21"/>
    </location>
</feature>
<evidence type="ECO:0000313" key="3">
    <source>
        <dbReference type="Proteomes" id="UP000007801"/>
    </source>
</evidence>